<comment type="similarity">
    <text evidence="8">Belongs to the TRAP transporter small permease family.</text>
</comment>
<accession>A0A1W1ZUI6</accession>
<evidence type="ECO:0000256" key="4">
    <source>
        <dbReference type="ARBA" id="ARBA00022519"/>
    </source>
</evidence>
<dbReference type="GO" id="GO:0005886">
    <property type="term" value="C:plasma membrane"/>
    <property type="evidence" value="ECO:0007669"/>
    <property type="project" value="UniProtKB-SubCell"/>
</dbReference>
<dbReference type="EMBL" id="FWXI01000004">
    <property type="protein sequence ID" value="SMC51902.1"/>
    <property type="molecule type" value="Genomic_DNA"/>
</dbReference>
<dbReference type="GO" id="GO:0015740">
    <property type="term" value="P:C4-dicarboxylate transport"/>
    <property type="evidence" value="ECO:0007669"/>
    <property type="project" value="TreeGrafter"/>
</dbReference>
<dbReference type="OrthoDB" id="49066at2"/>
<evidence type="ECO:0000256" key="3">
    <source>
        <dbReference type="ARBA" id="ARBA00022475"/>
    </source>
</evidence>
<dbReference type="RefSeq" id="WP_084574853.1">
    <property type="nucleotide sequence ID" value="NZ_CP155572.1"/>
</dbReference>
<keyword evidence="12" id="KW-1185">Reference proteome</keyword>
<evidence type="ECO:0000256" key="8">
    <source>
        <dbReference type="ARBA" id="ARBA00038436"/>
    </source>
</evidence>
<evidence type="ECO:0000313" key="12">
    <source>
        <dbReference type="Proteomes" id="UP000192738"/>
    </source>
</evidence>
<evidence type="ECO:0000259" key="10">
    <source>
        <dbReference type="Pfam" id="PF04290"/>
    </source>
</evidence>
<dbReference type="Pfam" id="PF04290">
    <property type="entry name" value="DctQ"/>
    <property type="match status" value="1"/>
</dbReference>
<dbReference type="STRING" id="112901.SAMN04488500_104201"/>
<keyword evidence="2" id="KW-0813">Transport</keyword>
<evidence type="ECO:0000256" key="5">
    <source>
        <dbReference type="ARBA" id="ARBA00022692"/>
    </source>
</evidence>
<feature type="transmembrane region" description="Helical" evidence="9">
    <location>
        <begin position="88"/>
        <end position="110"/>
    </location>
</feature>
<evidence type="ECO:0000256" key="2">
    <source>
        <dbReference type="ARBA" id="ARBA00022448"/>
    </source>
</evidence>
<evidence type="ECO:0000256" key="6">
    <source>
        <dbReference type="ARBA" id="ARBA00022989"/>
    </source>
</evidence>
<sequence length="173" mass="19490">MESLKKVALKIDTLFETCAIFALLGVIIVMAVQVLTRKLFNFVFFWSEEAILLCLVWFAFMGIAIGFREGVHMGVEALTDRMSPRVNFWLDKWIEIMGLLYGLYFVVYGWEFTVLMFDSTLPATKLPNSIVYLVMPVSGLMVCAYSLLHLAGIDTKRHTGSDLEIGGDMEGKA</sequence>
<name>A0A1W1ZUI6_9FIRM</name>
<proteinExistence type="inferred from homology"/>
<dbReference type="InterPro" id="IPR007387">
    <property type="entry name" value="TRAP_DctQ"/>
</dbReference>
<feature type="transmembrane region" description="Helical" evidence="9">
    <location>
        <begin position="12"/>
        <end position="35"/>
    </location>
</feature>
<dbReference type="Proteomes" id="UP000192738">
    <property type="component" value="Unassembled WGS sequence"/>
</dbReference>
<keyword evidence="5 9" id="KW-0812">Transmembrane</keyword>
<evidence type="ECO:0000313" key="11">
    <source>
        <dbReference type="EMBL" id="SMC51902.1"/>
    </source>
</evidence>
<evidence type="ECO:0000256" key="7">
    <source>
        <dbReference type="ARBA" id="ARBA00023136"/>
    </source>
</evidence>
<reference evidence="11 12" key="1">
    <citation type="submission" date="2017-04" db="EMBL/GenBank/DDBJ databases">
        <authorList>
            <person name="Afonso C.L."/>
            <person name="Miller P.J."/>
            <person name="Scott M.A."/>
            <person name="Spackman E."/>
            <person name="Goraichik I."/>
            <person name="Dimitrov K.M."/>
            <person name="Suarez D.L."/>
            <person name="Swayne D.E."/>
        </authorList>
    </citation>
    <scope>NUCLEOTIDE SEQUENCE [LARGE SCALE GENOMIC DNA]</scope>
    <source>
        <strain evidence="11 12">DSM 5090</strain>
    </source>
</reference>
<dbReference type="AlphaFoldDB" id="A0A1W1ZUI6"/>
<protein>
    <submittedName>
        <fullName evidence="11">TRAP-type C4-dicarboxylate transport system, small permease component</fullName>
    </submittedName>
</protein>
<evidence type="ECO:0000256" key="1">
    <source>
        <dbReference type="ARBA" id="ARBA00004429"/>
    </source>
</evidence>
<keyword evidence="4" id="KW-0997">Cell inner membrane</keyword>
<comment type="subcellular location">
    <subcellularLocation>
        <location evidence="1">Cell inner membrane</location>
        <topology evidence="1">Multi-pass membrane protein</topology>
    </subcellularLocation>
</comment>
<feature type="domain" description="Tripartite ATP-independent periplasmic transporters DctQ component" evidence="10">
    <location>
        <begin position="27"/>
        <end position="151"/>
    </location>
</feature>
<keyword evidence="3" id="KW-1003">Cell membrane</keyword>
<keyword evidence="7 9" id="KW-0472">Membrane</keyword>
<gene>
    <name evidence="11" type="ORF">SAMN04488500_104201</name>
</gene>
<dbReference type="PANTHER" id="PTHR35011">
    <property type="entry name" value="2,3-DIKETO-L-GULONATE TRAP TRANSPORTER SMALL PERMEASE PROTEIN YIAM"/>
    <property type="match status" value="1"/>
</dbReference>
<feature type="transmembrane region" description="Helical" evidence="9">
    <location>
        <begin position="50"/>
        <end position="67"/>
    </location>
</feature>
<dbReference type="InterPro" id="IPR055348">
    <property type="entry name" value="DctQ"/>
</dbReference>
<keyword evidence="6 9" id="KW-1133">Transmembrane helix</keyword>
<dbReference type="GO" id="GO:0022857">
    <property type="term" value="F:transmembrane transporter activity"/>
    <property type="evidence" value="ECO:0007669"/>
    <property type="project" value="TreeGrafter"/>
</dbReference>
<evidence type="ECO:0000256" key="9">
    <source>
        <dbReference type="SAM" id="Phobius"/>
    </source>
</evidence>
<feature type="transmembrane region" description="Helical" evidence="9">
    <location>
        <begin position="130"/>
        <end position="148"/>
    </location>
</feature>
<dbReference type="PANTHER" id="PTHR35011:SF11">
    <property type="entry name" value="TRAP TRANSPORTER SMALL PERMEASE PROTEIN"/>
    <property type="match status" value="1"/>
</dbReference>
<organism evidence="11 12">
    <name type="scientific">Sporomusa malonica</name>
    <dbReference type="NCBI Taxonomy" id="112901"/>
    <lineage>
        <taxon>Bacteria</taxon>
        <taxon>Bacillati</taxon>
        <taxon>Bacillota</taxon>
        <taxon>Negativicutes</taxon>
        <taxon>Selenomonadales</taxon>
        <taxon>Sporomusaceae</taxon>
        <taxon>Sporomusa</taxon>
    </lineage>
</organism>